<dbReference type="SUPFAM" id="SSF52540">
    <property type="entry name" value="P-loop containing nucleoside triphosphate hydrolases"/>
    <property type="match status" value="1"/>
</dbReference>
<evidence type="ECO:0000259" key="1">
    <source>
        <dbReference type="Pfam" id="PF01637"/>
    </source>
</evidence>
<dbReference type="PANTHER" id="PTHR34704:SF1">
    <property type="entry name" value="ATPASE"/>
    <property type="match status" value="1"/>
</dbReference>
<dbReference type="Pfam" id="PF01637">
    <property type="entry name" value="ATPase_2"/>
    <property type="match status" value="1"/>
</dbReference>
<organism evidence="2 3">
    <name type="scientific">Runella defluvii</name>
    <dbReference type="NCBI Taxonomy" id="370973"/>
    <lineage>
        <taxon>Bacteria</taxon>
        <taxon>Pseudomonadati</taxon>
        <taxon>Bacteroidota</taxon>
        <taxon>Cytophagia</taxon>
        <taxon>Cytophagales</taxon>
        <taxon>Spirosomataceae</taxon>
        <taxon>Runella</taxon>
    </lineage>
</organism>
<dbReference type="InterPro" id="IPR027417">
    <property type="entry name" value="P-loop_NTPase"/>
</dbReference>
<keyword evidence="3" id="KW-1185">Reference proteome</keyword>
<dbReference type="InterPro" id="IPR011579">
    <property type="entry name" value="ATPase_dom"/>
</dbReference>
<dbReference type="EMBL" id="JACIBY010000017">
    <property type="protein sequence ID" value="MBB3841419.1"/>
    <property type="molecule type" value="Genomic_DNA"/>
</dbReference>
<feature type="domain" description="ATPase" evidence="1">
    <location>
        <begin position="7"/>
        <end position="213"/>
    </location>
</feature>
<reference evidence="2 3" key="1">
    <citation type="submission" date="2020-08" db="EMBL/GenBank/DDBJ databases">
        <title>Genomic Encyclopedia of Type Strains, Phase IV (KMG-IV): sequencing the most valuable type-strain genomes for metagenomic binning, comparative biology and taxonomic classification.</title>
        <authorList>
            <person name="Goeker M."/>
        </authorList>
    </citation>
    <scope>NUCLEOTIDE SEQUENCE [LARGE SCALE GENOMIC DNA]</scope>
    <source>
        <strain evidence="2 3">DSM 17976</strain>
    </source>
</reference>
<dbReference type="Gene3D" id="3.40.50.300">
    <property type="entry name" value="P-loop containing nucleotide triphosphate hydrolases"/>
    <property type="match status" value="1"/>
</dbReference>
<evidence type="ECO:0000313" key="3">
    <source>
        <dbReference type="Proteomes" id="UP000541352"/>
    </source>
</evidence>
<accession>A0A7W5ZQU2</accession>
<proteinExistence type="predicted"/>
<comment type="caution">
    <text evidence="2">The sequence shown here is derived from an EMBL/GenBank/DDBJ whole genome shotgun (WGS) entry which is preliminary data.</text>
</comment>
<protein>
    <recommendedName>
        <fullName evidence="1">ATPase domain-containing protein</fullName>
    </recommendedName>
</protein>
<sequence>MKTLIGREVEQTILKKVSESPHSEFVAVYGRRRVGKTFLVKQFFDQKFVFYLTGTANVGMTYQLANFYTAYNQYTKVPLSHAPNNWFEAFEALRHLIEQSAAPQKVVFLDELPWLDTPKSNFIAALEYFWNSFGASHAPLKLIVCGSAASWMLNELIKNKGGLHNRVTKRISLKPFTLKETEAFLAAKNVVLERYQIVQIYAVMGGIPYYLNEIDTGQSAAQVIDNVCFSENGLLREEYHQLYHSLFQKAERHTAIVEALSSKAQGLTREELVSKTKIANGGTFTKLLDELEISGFIKKYTPFQKKSKNSLYQLTDPYSLFYHKFIKNSKATGSNSWLNLLDSSTYRAWSGYAFESVCLSHIDSIKKALGISGIYTEESSWRSQTSDNGTQIDLLIDRKDGIITICEMKFSNQEYEITKEYAAKLRNKMNTFKTESNTRKTLFLAMVTTFGVKPNQYALGLVQHQLVLDDLFA</sequence>
<name>A0A7W5ZQU2_9BACT</name>
<dbReference type="AlphaFoldDB" id="A0A7W5ZQU2"/>
<dbReference type="GO" id="GO:0005524">
    <property type="term" value="F:ATP binding"/>
    <property type="evidence" value="ECO:0007669"/>
    <property type="project" value="InterPro"/>
</dbReference>
<dbReference type="PANTHER" id="PTHR34704">
    <property type="entry name" value="ATPASE"/>
    <property type="match status" value="1"/>
</dbReference>
<dbReference type="RefSeq" id="WP_183979078.1">
    <property type="nucleotide sequence ID" value="NZ_JACIBY010000017.1"/>
</dbReference>
<dbReference type="Proteomes" id="UP000541352">
    <property type="component" value="Unassembled WGS sequence"/>
</dbReference>
<gene>
    <name evidence="2" type="ORF">FHS57_005447</name>
</gene>
<evidence type="ECO:0000313" key="2">
    <source>
        <dbReference type="EMBL" id="MBB3841419.1"/>
    </source>
</evidence>